<evidence type="ECO:0000259" key="1">
    <source>
        <dbReference type="Pfam" id="PF07589"/>
    </source>
</evidence>
<feature type="domain" description="Ice-binding protein C-terminal" evidence="1">
    <location>
        <begin position="80"/>
        <end position="105"/>
    </location>
</feature>
<dbReference type="EMBL" id="WKJL01000003">
    <property type="protein sequence ID" value="MRW83919.1"/>
    <property type="molecule type" value="Genomic_DNA"/>
</dbReference>
<dbReference type="NCBIfam" id="TIGR02595">
    <property type="entry name" value="PEP_CTERM"/>
    <property type="match status" value="1"/>
</dbReference>
<dbReference type="Proteomes" id="UP000439986">
    <property type="component" value="Unassembled WGS sequence"/>
</dbReference>
<proteinExistence type="predicted"/>
<organism evidence="2 3">
    <name type="scientific">Duganella aquatilis</name>
    <dbReference type="NCBI Taxonomy" id="2666082"/>
    <lineage>
        <taxon>Bacteria</taxon>
        <taxon>Pseudomonadati</taxon>
        <taxon>Pseudomonadota</taxon>
        <taxon>Betaproteobacteria</taxon>
        <taxon>Burkholderiales</taxon>
        <taxon>Oxalobacteraceae</taxon>
        <taxon>Telluria group</taxon>
        <taxon>Duganella</taxon>
    </lineage>
</organism>
<evidence type="ECO:0000313" key="3">
    <source>
        <dbReference type="Proteomes" id="UP000439986"/>
    </source>
</evidence>
<dbReference type="Pfam" id="PF07589">
    <property type="entry name" value="PEP-CTERM"/>
    <property type="match status" value="1"/>
</dbReference>
<comment type="caution">
    <text evidence="2">The sequence shown here is derived from an EMBL/GenBank/DDBJ whole genome shotgun (WGS) entry which is preliminary data.</text>
</comment>
<dbReference type="AlphaFoldDB" id="A0A844D9F5"/>
<name>A0A844D9F5_9BURK</name>
<protein>
    <submittedName>
        <fullName evidence="2">PEP-CTERM sorting domain-containing protein</fullName>
    </submittedName>
</protein>
<evidence type="ECO:0000313" key="2">
    <source>
        <dbReference type="EMBL" id="MRW83919.1"/>
    </source>
</evidence>
<accession>A0A844D9F5</accession>
<sequence length="108" mass="11429">MVAPTGYVAYTFWGQNTQSVYQQNGTATFSLTLSNVSVGTNTVGISSYYGGSTPPVGQAYATNEYGNYSTFTTHAISAVAVPEPETYAMLLAGLGAVGMVARRRRRQG</sequence>
<gene>
    <name evidence="2" type="ORF">GJ698_07390</name>
</gene>
<reference evidence="2 3" key="1">
    <citation type="submission" date="2019-11" db="EMBL/GenBank/DDBJ databases">
        <title>Novel species isolated from a subtropical stream in China.</title>
        <authorList>
            <person name="Lu H."/>
        </authorList>
    </citation>
    <scope>NUCLEOTIDE SEQUENCE [LARGE SCALE GENOMIC DNA]</scope>
    <source>
        <strain evidence="2 3">FT26W</strain>
    </source>
</reference>
<keyword evidence="3" id="KW-1185">Reference proteome</keyword>
<dbReference type="InterPro" id="IPR013424">
    <property type="entry name" value="Ice-binding_C"/>
</dbReference>